<protein>
    <submittedName>
        <fullName evidence="1">Uncharacterized protein</fullName>
    </submittedName>
</protein>
<keyword evidence="2" id="KW-1185">Reference proteome</keyword>
<proteinExistence type="predicted"/>
<reference evidence="1 2" key="1">
    <citation type="journal article" date="2014" name="PLoS Genet.">
        <title>Phylogenetically driven sequencing of extremely halophilic archaea reveals strategies for static and dynamic osmo-response.</title>
        <authorList>
            <person name="Becker E.A."/>
            <person name="Seitzer P.M."/>
            <person name="Tritt A."/>
            <person name="Larsen D."/>
            <person name="Krusor M."/>
            <person name="Yao A.I."/>
            <person name="Wu D."/>
            <person name="Madern D."/>
            <person name="Eisen J.A."/>
            <person name="Darling A.E."/>
            <person name="Facciotti M.T."/>
        </authorList>
    </citation>
    <scope>NUCLEOTIDE SEQUENCE [LARGE SCALE GENOMIC DNA]</scope>
    <source>
        <strain evidence="1 2">JCM 12255</strain>
    </source>
</reference>
<sequence length="132" mass="14524">MQMELRVCKHCYTGDHGNEQKTAITTDMVACAEQVREYKDLLNLDAVYITKVEEGDSGTAAAMDVTVAGIENDTVTLRDTQLVIEDDEGSVLVYPEPADIIEVLTRNLDQISEQTRQDVSVEISADSAELIS</sequence>
<evidence type="ECO:0000313" key="2">
    <source>
        <dbReference type="Proteomes" id="UP000011602"/>
    </source>
</evidence>
<name>L9X0F5_9EURY</name>
<dbReference type="PATRIC" id="fig|1227499.3.peg.2773"/>
<comment type="caution">
    <text evidence="1">The sequence shown here is derived from an EMBL/GenBank/DDBJ whole genome shotgun (WGS) entry which is preliminary data.</text>
</comment>
<accession>L9X0F5</accession>
<gene>
    <name evidence="1" type="ORF">C493_13523</name>
</gene>
<dbReference type="eggNOG" id="arCOG06264">
    <property type="taxonomic scope" value="Archaea"/>
</dbReference>
<dbReference type="Proteomes" id="UP000011602">
    <property type="component" value="Unassembled WGS sequence"/>
</dbReference>
<dbReference type="OrthoDB" id="193446at2157"/>
<organism evidence="1 2">
    <name type="scientific">Natronolimnohabitans innermongolicus JCM 12255</name>
    <dbReference type="NCBI Taxonomy" id="1227499"/>
    <lineage>
        <taxon>Archaea</taxon>
        <taxon>Methanobacteriati</taxon>
        <taxon>Methanobacteriota</taxon>
        <taxon>Stenosarchaea group</taxon>
        <taxon>Halobacteria</taxon>
        <taxon>Halobacteriales</taxon>
        <taxon>Natrialbaceae</taxon>
        <taxon>Natronolimnohabitans</taxon>
    </lineage>
</organism>
<dbReference type="AlphaFoldDB" id="L9X0F5"/>
<dbReference type="STRING" id="1227499.C493_13523"/>
<dbReference type="EMBL" id="AOHZ01000061">
    <property type="protein sequence ID" value="ELY54073.1"/>
    <property type="molecule type" value="Genomic_DNA"/>
</dbReference>
<dbReference type="RefSeq" id="WP_007259978.1">
    <property type="nucleotide sequence ID" value="NZ_AOHZ01000061.1"/>
</dbReference>
<evidence type="ECO:0000313" key="1">
    <source>
        <dbReference type="EMBL" id="ELY54073.1"/>
    </source>
</evidence>